<reference evidence="4 5" key="1">
    <citation type="submission" date="2016-11" db="EMBL/GenBank/DDBJ databases">
        <authorList>
            <person name="Jaros S."/>
            <person name="Januszkiewicz K."/>
            <person name="Wedrychowicz H."/>
        </authorList>
    </citation>
    <scope>NUCLEOTIDE SEQUENCE [LARGE SCALE GENOMIC DNA]</scope>
    <source>
        <strain evidence="4 5">DSM 15929</strain>
    </source>
</reference>
<keyword evidence="5" id="KW-1185">Reference proteome</keyword>
<proteinExistence type="inferred from homology"/>
<keyword evidence="3" id="KW-0460">Magnesium</keyword>
<dbReference type="STRING" id="1121322.SAMN02745136_04669"/>
<dbReference type="RefSeq" id="WP_207650858.1">
    <property type="nucleotide sequence ID" value="NZ_FRAC01000030.1"/>
</dbReference>
<comment type="similarity">
    <text evidence="1">Belongs to the ADP-ribosylglycohydrolase family.</text>
</comment>
<dbReference type="SUPFAM" id="SSF101478">
    <property type="entry name" value="ADP-ribosylglycohydrolase"/>
    <property type="match status" value="1"/>
</dbReference>
<evidence type="ECO:0000313" key="5">
    <source>
        <dbReference type="Proteomes" id="UP000184386"/>
    </source>
</evidence>
<organism evidence="4 5">
    <name type="scientific">Anaerocolumna jejuensis DSM 15929</name>
    <dbReference type="NCBI Taxonomy" id="1121322"/>
    <lineage>
        <taxon>Bacteria</taxon>
        <taxon>Bacillati</taxon>
        <taxon>Bacillota</taxon>
        <taxon>Clostridia</taxon>
        <taxon>Lachnospirales</taxon>
        <taxon>Lachnospiraceae</taxon>
        <taxon>Anaerocolumna</taxon>
    </lineage>
</organism>
<dbReference type="InterPro" id="IPR005502">
    <property type="entry name" value="Ribosyl_crysJ1"/>
</dbReference>
<protein>
    <submittedName>
        <fullName evidence="4">ADP-ribosylglycohydrolase</fullName>
    </submittedName>
</protein>
<feature type="binding site" evidence="3">
    <location>
        <position position="319"/>
    </location>
    <ligand>
        <name>Mg(2+)</name>
        <dbReference type="ChEBI" id="CHEBI:18420"/>
        <label>1</label>
    </ligand>
</feature>
<keyword evidence="2 4" id="KW-0378">Hydrolase</keyword>
<feature type="binding site" evidence="3">
    <location>
        <position position="108"/>
    </location>
    <ligand>
        <name>Mg(2+)</name>
        <dbReference type="ChEBI" id="CHEBI:18420"/>
        <label>1</label>
    </ligand>
</feature>
<dbReference type="Gene3D" id="1.10.4080.10">
    <property type="entry name" value="ADP-ribosylation/Crystallin J1"/>
    <property type="match status" value="1"/>
</dbReference>
<evidence type="ECO:0000256" key="2">
    <source>
        <dbReference type="ARBA" id="ARBA00022801"/>
    </source>
</evidence>
<dbReference type="InterPro" id="IPR036705">
    <property type="entry name" value="Ribosyl_crysJ1_sf"/>
</dbReference>
<feature type="binding site" evidence="3">
    <location>
        <position position="316"/>
    </location>
    <ligand>
        <name>Mg(2+)</name>
        <dbReference type="ChEBI" id="CHEBI:18420"/>
        <label>1</label>
    </ligand>
</feature>
<feature type="binding site" evidence="3">
    <location>
        <position position="318"/>
    </location>
    <ligand>
        <name>Mg(2+)</name>
        <dbReference type="ChEBI" id="CHEBI:18420"/>
        <label>1</label>
    </ligand>
</feature>
<feature type="binding site" evidence="3">
    <location>
        <position position="107"/>
    </location>
    <ligand>
        <name>Mg(2+)</name>
        <dbReference type="ChEBI" id="CHEBI:18420"/>
        <label>1</label>
    </ligand>
</feature>
<evidence type="ECO:0000256" key="3">
    <source>
        <dbReference type="PIRSR" id="PIRSR605502-1"/>
    </source>
</evidence>
<dbReference type="GO" id="GO:0046872">
    <property type="term" value="F:metal ion binding"/>
    <property type="evidence" value="ECO:0007669"/>
    <property type="project" value="UniProtKB-KW"/>
</dbReference>
<evidence type="ECO:0000256" key="1">
    <source>
        <dbReference type="ARBA" id="ARBA00010702"/>
    </source>
</evidence>
<dbReference type="Pfam" id="PF03747">
    <property type="entry name" value="ADP_ribosyl_GH"/>
    <property type="match status" value="1"/>
</dbReference>
<dbReference type="Proteomes" id="UP000184386">
    <property type="component" value="Unassembled WGS sequence"/>
</dbReference>
<accession>A0A1M6ZU93</accession>
<evidence type="ECO:0000313" key="4">
    <source>
        <dbReference type="EMBL" id="SHL34057.1"/>
    </source>
</evidence>
<sequence>MEKEKLSSVKHLEGTPLYCEKYKEESKLNYVMHARRECPFYNSNNPIKVEKTNDLRNKLNGGLFGFCIGDALGVPVEFSSREERQMDPVNEMRAYGTHHQPFGTWSDDTSLMLCLIEAINHGYSIKSVADNFVKYYTKGYLTPYGEVFDIGISTRIAIEKLHAGINPIECGGKAESDNGNGSLMRILPLAFYGRNMNAGDLIKMIEEVSALTHAHKRSKLACIFYTVYAIQIISGNNKKDAYEITINFITDNCSEKYSDEFGNYKSILSREVLKYNVSQIKSSGYVIDTLEAVLWSFLISDNYKDAVLKAVNLGGDTDTIAAIAGGLAGIYYGFDSIPDKWVQGIVRKEELYDIFTQFSSLLE</sequence>
<comment type="cofactor">
    <cofactor evidence="3">
        <name>Mg(2+)</name>
        <dbReference type="ChEBI" id="CHEBI:18420"/>
    </cofactor>
    <text evidence="3">Binds 2 magnesium ions per subunit.</text>
</comment>
<dbReference type="AlphaFoldDB" id="A0A1M6ZU93"/>
<dbReference type="GO" id="GO:0016787">
    <property type="term" value="F:hydrolase activity"/>
    <property type="evidence" value="ECO:0007669"/>
    <property type="project" value="UniProtKB-KW"/>
</dbReference>
<name>A0A1M6ZU93_9FIRM</name>
<dbReference type="EMBL" id="FRAC01000030">
    <property type="protein sequence ID" value="SHL34057.1"/>
    <property type="molecule type" value="Genomic_DNA"/>
</dbReference>
<dbReference type="PANTHER" id="PTHR16222">
    <property type="entry name" value="ADP-RIBOSYLGLYCOHYDROLASE"/>
    <property type="match status" value="1"/>
</dbReference>
<dbReference type="PANTHER" id="PTHR16222:SF24">
    <property type="entry name" value="ADP-RIBOSYLHYDROLASE ARH3"/>
    <property type="match status" value="1"/>
</dbReference>
<gene>
    <name evidence="4" type="ORF">SAMN02745136_04669</name>
</gene>
<keyword evidence="3" id="KW-0479">Metal-binding</keyword>
<feature type="binding site" evidence="3">
    <location>
        <position position="106"/>
    </location>
    <ligand>
        <name>Mg(2+)</name>
        <dbReference type="ChEBI" id="CHEBI:18420"/>
        <label>1</label>
    </ligand>
</feature>
<dbReference type="InterPro" id="IPR050792">
    <property type="entry name" value="ADP-ribosylglycohydrolase"/>
</dbReference>